<dbReference type="Proteomes" id="UP000662314">
    <property type="component" value="Unassembled WGS sequence"/>
</dbReference>
<name>A0A8J7I4R7_9NOST</name>
<dbReference type="Gene3D" id="3.50.50.60">
    <property type="entry name" value="FAD/NAD(P)-binding domain"/>
    <property type="match status" value="1"/>
</dbReference>
<dbReference type="PANTHER" id="PTHR43563">
    <property type="entry name" value="AMINE OXIDASE"/>
    <property type="match status" value="1"/>
</dbReference>
<keyword evidence="7" id="KW-1185">Reference proteome</keyword>
<reference evidence="6 7" key="1">
    <citation type="journal article" date="2021" name="Int. J. Syst. Evol. Microbiol.">
        <title>Amazonocrinis nigriterrae gen. nov., sp. nov., Atlanticothrix silvestris gen. nov., sp. nov. and Dendronalium phyllosphericum gen. nov., sp. nov., nostocacean cyanobacteria from Brazilian environments.</title>
        <authorList>
            <person name="Alvarenga D.O."/>
            <person name="Andreote A.P.D."/>
            <person name="Branco L.H.Z."/>
            <person name="Delbaje E."/>
            <person name="Cruz R.B."/>
            <person name="Varani A.M."/>
            <person name="Fiore M.F."/>
        </authorList>
    </citation>
    <scope>NUCLEOTIDE SEQUENCE [LARGE SCALE GENOMIC DNA]</scope>
    <source>
        <strain evidence="6 7">CENA369</strain>
    </source>
</reference>
<organism evidence="6 7">
    <name type="scientific">Dendronalium phyllosphericum CENA369</name>
    <dbReference type="NCBI Taxonomy" id="1725256"/>
    <lineage>
        <taxon>Bacteria</taxon>
        <taxon>Bacillati</taxon>
        <taxon>Cyanobacteriota</taxon>
        <taxon>Cyanophyceae</taxon>
        <taxon>Nostocales</taxon>
        <taxon>Nostocaceae</taxon>
        <taxon>Dendronalium</taxon>
        <taxon>Dendronalium phyllosphericum</taxon>
    </lineage>
</organism>
<evidence type="ECO:0000259" key="5">
    <source>
        <dbReference type="Pfam" id="PF01593"/>
    </source>
</evidence>
<dbReference type="PRINTS" id="PR00757">
    <property type="entry name" value="AMINEOXDASEF"/>
</dbReference>
<dbReference type="GO" id="GO:0016491">
    <property type="term" value="F:oxidoreductase activity"/>
    <property type="evidence" value="ECO:0007669"/>
    <property type="project" value="UniProtKB-KW"/>
</dbReference>
<comment type="similarity">
    <text evidence="2">Belongs to the flavin monoamine oxidase family.</text>
</comment>
<dbReference type="InterPro" id="IPR050703">
    <property type="entry name" value="Flavin_MAO"/>
</dbReference>
<feature type="binding site" evidence="4">
    <location>
        <position position="205"/>
    </location>
    <ligand>
        <name>FAD</name>
        <dbReference type="ChEBI" id="CHEBI:57692"/>
    </ligand>
</feature>
<feature type="binding site" evidence="4">
    <location>
        <begin position="32"/>
        <end position="33"/>
    </location>
    <ligand>
        <name>FAD</name>
        <dbReference type="ChEBI" id="CHEBI:57692"/>
    </ligand>
</feature>
<evidence type="ECO:0000256" key="3">
    <source>
        <dbReference type="ARBA" id="ARBA00023002"/>
    </source>
</evidence>
<dbReference type="PANTHER" id="PTHR43563:SF1">
    <property type="entry name" value="AMINE OXIDASE [FLAVIN-CONTAINING] B"/>
    <property type="match status" value="1"/>
</dbReference>
<evidence type="ECO:0000313" key="6">
    <source>
        <dbReference type="EMBL" id="MBH8573743.1"/>
    </source>
</evidence>
<dbReference type="InterPro" id="IPR002937">
    <property type="entry name" value="Amino_oxidase"/>
</dbReference>
<gene>
    <name evidence="6" type="ORF">I8752_12080</name>
</gene>
<dbReference type="EMBL" id="JAECZA010000042">
    <property type="protein sequence ID" value="MBH8573743.1"/>
    <property type="molecule type" value="Genomic_DNA"/>
</dbReference>
<dbReference type="SUPFAM" id="SSF54373">
    <property type="entry name" value="FAD-linked reductases, C-terminal domain"/>
    <property type="match status" value="1"/>
</dbReference>
<dbReference type="RefSeq" id="WP_214432560.1">
    <property type="nucleotide sequence ID" value="NZ_CAWPUQ010000241.1"/>
</dbReference>
<accession>A0A8J7I4R7</accession>
<evidence type="ECO:0000313" key="7">
    <source>
        <dbReference type="Proteomes" id="UP000662314"/>
    </source>
</evidence>
<evidence type="ECO:0000256" key="1">
    <source>
        <dbReference type="ARBA" id="ARBA00001974"/>
    </source>
</evidence>
<feature type="domain" description="Amine oxidase" evidence="5">
    <location>
        <begin position="12"/>
        <end position="415"/>
    </location>
</feature>
<proteinExistence type="inferred from homology"/>
<evidence type="ECO:0000256" key="4">
    <source>
        <dbReference type="PIRSR" id="PIRSR601613-1"/>
    </source>
</evidence>
<dbReference type="InterPro" id="IPR001613">
    <property type="entry name" value="Flavin_amine_oxidase"/>
</dbReference>
<sequence length="434" mass="47908">MAHKTIVIGAGLAGLSAAYELVKAGCDVRVFEAQERVGGRVYTAQMSGEQYGELGAEFVDDNHTAIKDYITKFDLQLDLACQFPDDLYWFIDGILRNRNSLSPTQSIALDSLYAQLQTLIEQQQDPPITLDEWLEAKAFAPFASRIARLQAHSLFATDAETIGPGFFAYPGSDSNVIMRIRGGSSRLVDALAKQLGKRVNTGNAVRRIQQIGNTVIVNVETASGFVEIVADSAIATIPWNVLRHISLEIPIVEAQKEAIFNLPYGGAVKTLLQYPKSFWSQPNFGLVLLEGNYQAIWEPTFAQIGTTKILSCFSGGTPSLNLAQSVRSLAEEAVRAIYPNALDTIDCVSYDWSADEWIRGAYCYFGPGDLNRFNPYLTLPAGRVLFAGEHTAPVEFRGYMEGAIRSGQRAAQQVLKLQPTETEIERSDPYFRNR</sequence>
<keyword evidence="3" id="KW-0560">Oxidoreductase</keyword>
<dbReference type="Pfam" id="PF01593">
    <property type="entry name" value="Amino_oxidase"/>
    <property type="match status" value="1"/>
</dbReference>
<dbReference type="InterPro" id="IPR036188">
    <property type="entry name" value="FAD/NAD-bd_sf"/>
</dbReference>
<comment type="cofactor">
    <cofactor evidence="1">
        <name>FAD</name>
        <dbReference type="ChEBI" id="CHEBI:57692"/>
    </cofactor>
</comment>
<evidence type="ECO:0000256" key="2">
    <source>
        <dbReference type="ARBA" id="ARBA00005995"/>
    </source>
</evidence>
<protein>
    <submittedName>
        <fullName evidence="6">FAD-dependent oxidoreductase</fullName>
    </submittedName>
</protein>
<dbReference type="AlphaFoldDB" id="A0A8J7I4R7"/>
<dbReference type="SUPFAM" id="SSF51905">
    <property type="entry name" value="FAD/NAD(P)-binding domain"/>
    <property type="match status" value="1"/>
</dbReference>
<comment type="caution">
    <text evidence="6">The sequence shown here is derived from an EMBL/GenBank/DDBJ whole genome shotgun (WGS) entry which is preliminary data.</text>
</comment>